<dbReference type="EMBL" id="ASHM01028832">
    <property type="protein sequence ID" value="PNX75299.1"/>
    <property type="molecule type" value="Genomic_DNA"/>
</dbReference>
<reference evidence="2 3" key="2">
    <citation type="journal article" date="2017" name="Front. Plant Sci.">
        <title>Gene Classification and Mining of Molecular Markers Useful in Red Clover (Trifolium pratense) Breeding.</title>
        <authorList>
            <person name="Istvanek J."/>
            <person name="Dluhosova J."/>
            <person name="Dluhos P."/>
            <person name="Patkova L."/>
            <person name="Nedelnik J."/>
            <person name="Repkova J."/>
        </authorList>
    </citation>
    <scope>NUCLEOTIDE SEQUENCE [LARGE SCALE GENOMIC DNA]</scope>
    <source>
        <strain evidence="3">cv. Tatra</strain>
        <tissue evidence="2">Young leaves</tissue>
    </source>
</reference>
<sequence length="69" mass="7499">MRSDFAAAGKEQRASPRPRIQLMQGGNQLSAGNCHDNGRCIGSRPAPSELETAKRGNEEDCNKPQFLSL</sequence>
<reference evidence="2 3" key="1">
    <citation type="journal article" date="2014" name="Am. J. Bot.">
        <title>Genome assembly and annotation for red clover (Trifolium pratense; Fabaceae).</title>
        <authorList>
            <person name="Istvanek J."/>
            <person name="Jaros M."/>
            <person name="Krenek A."/>
            <person name="Repkova J."/>
        </authorList>
    </citation>
    <scope>NUCLEOTIDE SEQUENCE [LARGE SCALE GENOMIC DNA]</scope>
    <source>
        <strain evidence="3">cv. Tatra</strain>
        <tissue evidence="2">Young leaves</tissue>
    </source>
</reference>
<feature type="compositionally biased region" description="Basic and acidic residues" evidence="1">
    <location>
        <begin position="51"/>
        <end position="62"/>
    </location>
</feature>
<name>A0A2K3L9T9_TRIPR</name>
<feature type="region of interest" description="Disordered" evidence="1">
    <location>
        <begin position="40"/>
        <end position="69"/>
    </location>
</feature>
<evidence type="ECO:0000256" key="1">
    <source>
        <dbReference type="SAM" id="MobiDB-lite"/>
    </source>
</evidence>
<comment type="caution">
    <text evidence="2">The sequence shown here is derived from an EMBL/GenBank/DDBJ whole genome shotgun (WGS) entry which is preliminary data.</text>
</comment>
<organism evidence="2 3">
    <name type="scientific">Trifolium pratense</name>
    <name type="common">Red clover</name>
    <dbReference type="NCBI Taxonomy" id="57577"/>
    <lineage>
        <taxon>Eukaryota</taxon>
        <taxon>Viridiplantae</taxon>
        <taxon>Streptophyta</taxon>
        <taxon>Embryophyta</taxon>
        <taxon>Tracheophyta</taxon>
        <taxon>Spermatophyta</taxon>
        <taxon>Magnoliopsida</taxon>
        <taxon>eudicotyledons</taxon>
        <taxon>Gunneridae</taxon>
        <taxon>Pentapetalae</taxon>
        <taxon>rosids</taxon>
        <taxon>fabids</taxon>
        <taxon>Fabales</taxon>
        <taxon>Fabaceae</taxon>
        <taxon>Papilionoideae</taxon>
        <taxon>50 kb inversion clade</taxon>
        <taxon>NPAAA clade</taxon>
        <taxon>Hologalegina</taxon>
        <taxon>IRL clade</taxon>
        <taxon>Trifolieae</taxon>
        <taxon>Trifolium</taxon>
    </lineage>
</organism>
<gene>
    <name evidence="2" type="ORF">L195_g031233</name>
</gene>
<evidence type="ECO:0000313" key="3">
    <source>
        <dbReference type="Proteomes" id="UP000236291"/>
    </source>
</evidence>
<dbReference type="Proteomes" id="UP000236291">
    <property type="component" value="Unassembled WGS sequence"/>
</dbReference>
<protein>
    <submittedName>
        <fullName evidence="2">Uncharacterized protein</fullName>
    </submittedName>
</protein>
<evidence type="ECO:0000313" key="2">
    <source>
        <dbReference type="EMBL" id="PNX75299.1"/>
    </source>
</evidence>
<feature type="region of interest" description="Disordered" evidence="1">
    <location>
        <begin position="1"/>
        <end position="22"/>
    </location>
</feature>
<proteinExistence type="predicted"/>
<accession>A0A2K3L9T9</accession>
<dbReference type="AlphaFoldDB" id="A0A2K3L9T9"/>